<protein>
    <submittedName>
        <fullName evidence="2">Uncharacterized protein</fullName>
    </submittedName>
</protein>
<dbReference type="STRING" id="4615.A0A199UF21"/>
<dbReference type="PANTHER" id="PTHR34116">
    <property type="entry name" value="PLASMINOGEN ACTIVATOR INHIBITOR"/>
    <property type="match status" value="1"/>
</dbReference>
<proteinExistence type="predicted"/>
<feature type="transmembrane region" description="Helical" evidence="1">
    <location>
        <begin position="215"/>
        <end position="234"/>
    </location>
</feature>
<sequence>MLRSIAISIERACFVESLLRLMHLISLATDTFGVITISLVSLLSLLGLLCIYRSLYFQLRIQRRRFLHLSYFNGPWVTRITLILISIWWGFGEIIRLSFLHGAGKLFSSQTCQKNVCKFYVLSNLGFAEPSVFLMLAFLLHAALQEREFTLSQRWNRKTIGCVVLLCFPAILWQLALVFIGPKFANREKSDKRVDMMRLFTSTSSLSDGTVTCTYPLLSTAFLGAFYIILITYVTYIGSRMLSLVINKGLRRRIYVLVFSVILFLPMRALLLGFSVLPRPGGLAYEAIAFLAFVMMLFCTMVGIVMLVYFPIADTLALGEPEHVEMEGVPFDDYY</sequence>
<dbReference type="EMBL" id="LSRQ01008377">
    <property type="protein sequence ID" value="OAY63165.1"/>
    <property type="molecule type" value="Genomic_DNA"/>
</dbReference>
<accession>A0A199UF21</accession>
<feature type="transmembrane region" description="Helical" evidence="1">
    <location>
        <begin position="160"/>
        <end position="180"/>
    </location>
</feature>
<dbReference type="AlphaFoldDB" id="A0A199UF21"/>
<reference evidence="2 3" key="1">
    <citation type="journal article" date="2016" name="DNA Res.">
        <title>The draft genome of MD-2 pineapple using hybrid error correction of long reads.</title>
        <authorList>
            <person name="Redwan R.M."/>
            <person name="Saidin A."/>
            <person name="Kumar S.V."/>
        </authorList>
    </citation>
    <scope>NUCLEOTIDE SEQUENCE [LARGE SCALE GENOMIC DNA]</scope>
    <source>
        <strain evidence="3">cv. MD2</strain>
        <tissue evidence="2">Leaf</tissue>
    </source>
</reference>
<name>A0A199UF21_ANACO</name>
<keyword evidence="1" id="KW-0812">Transmembrane</keyword>
<feature type="transmembrane region" description="Helical" evidence="1">
    <location>
        <begin position="32"/>
        <end position="55"/>
    </location>
</feature>
<feature type="transmembrane region" description="Helical" evidence="1">
    <location>
        <begin position="76"/>
        <end position="99"/>
    </location>
</feature>
<evidence type="ECO:0000256" key="1">
    <source>
        <dbReference type="SAM" id="Phobius"/>
    </source>
</evidence>
<keyword evidence="1" id="KW-1133">Transmembrane helix</keyword>
<dbReference type="PIRSF" id="PIRSF031277">
    <property type="entry name" value="UCP031277"/>
    <property type="match status" value="1"/>
</dbReference>
<feature type="transmembrane region" description="Helical" evidence="1">
    <location>
        <begin position="119"/>
        <end position="140"/>
    </location>
</feature>
<gene>
    <name evidence="2" type="ORF">ACMD2_15052</name>
</gene>
<dbReference type="InterPro" id="IPR016971">
    <property type="entry name" value="UCP031277"/>
</dbReference>
<evidence type="ECO:0000313" key="3">
    <source>
        <dbReference type="Proteomes" id="UP000092600"/>
    </source>
</evidence>
<feature type="transmembrane region" description="Helical" evidence="1">
    <location>
        <begin position="254"/>
        <end position="276"/>
    </location>
</feature>
<feature type="transmembrane region" description="Helical" evidence="1">
    <location>
        <begin position="288"/>
        <end position="310"/>
    </location>
</feature>
<dbReference type="Proteomes" id="UP000092600">
    <property type="component" value="Unassembled WGS sequence"/>
</dbReference>
<organism evidence="2 3">
    <name type="scientific">Ananas comosus</name>
    <name type="common">Pineapple</name>
    <name type="synonym">Ananas ananas</name>
    <dbReference type="NCBI Taxonomy" id="4615"/>
    <lineage>
        <taxon>Eukaryota</taxon>
        <taxon>Viridiplantae</taxon>
        <taxon>Streptophyta</taxon>
        <taxon>Embryophyta</taxon>
        <taxon>Tracheophyta</taxon>
        <taxon>Spermatophyta</taxon>
        <taxon>Magnoliopsida</taxon>
        <taxon>Liliopsida</taxon>
        <taxon>Poales</taxon>
        <taxon>Bromeliaceae</taxon>
        <taxon>Bromelioideae</taxon>
        <taxon>Ananas</taxon>
    </lineage>
</organism>
<keyword evidence="1" id="KW-0472">Membrane</keyword>
<dbReference type="PANTHER" id="PTHR34116:SF10">
    <property type="entry name" value="OS04G0443700 PROTEIN"/>
    <property type="match status" value="1"/>
</dbReference>
<comment type="caution">
    <text evidence="2">The sequence shown here is derived from an EMBL/GenBank/DDBJ whole genome shotgun (WGS) entry which is preliminary data.</text>
</comment>
<evidence type="ECO:0000313" key="2">
    <source>
        <dbReference type="EMBL" id="OAY63165.1"/>
    </source>
</evidence>